<protein>
    <submittedName>
        <fullName evidence="2">Uncharacterized protein</fullName>
    </submittedName>
</protein>
<feature type="region of interest" description="Disordered" evidence="1">
    <location>
        <begin position="171"/>
        <end position="195"/>
    </location>
</feature>
<dbReference type="AlphaFoldDB" id="A0A6A6XNE2"/>
<evidence type="ECO:0000256" key="1">
    <source>
        <dbReference type="SAM" id="MobiDB-lite"/>
    </source>
</evidence>
<organism evidence="2 3">
    <name type="scientific">Melanomma pulvis-pyrius CBS 109.77</name>
    <dbReference type="NCBI Taxonomy" id="1314802"/>
    <lineage>
        <taxon>Eukaryota</taxon>
        <taxon>Fungi</taxon>
        <taxon>Dikarya</taxon>
        <taxon>Ascomycota</taxon>
        <taxon>Pezizomycotina</taxon>
        <taxon>Dothideomycetes</taxon>
        <taxon>Pleosporomycetidae</taxon>
        <taxon>Pleosporales</taxon>
        <taxon>Melanommataceae</taxon>
        <taxon>Melanomma</taxon>
    </lineage>
</organism>
<reference evidence="2" key="1">
    <citation type="journal article" date="2020" name="Stud. Mycol.">
        <title>101 Dothideomycetes genomes: a test case for predicting lifestyles and emergence of pathogens.</title>
        <authorList>
            <person name="Haridas S."/>
            <person name="Albert R."/>
            <person name="Binder M."/>
            <person name="Bloem J."/>
            <person name="Labutti K."/>
            <person name="Salamov A."/>
            <person name="Andreopoulos B."/>
            <person name="Baker S."/>
            <person name="Barry K."/>
            <person name="Bills G."/>
            <person name="Bluhm B."/>
            <person name="Cannon C."/>
            <person name="Castanera R."/>
            <person name="Culley D."/>
            <person name="Daum C."/>
            <person name="Ezra D."/>
            <person name="Gonzalez J."/>
            <person name="Henrissat B."/>
            <person name="Kuo A."/>
            <person name="Liang C."/>
            <person name="Lipzen A."/>
            <person name="Lutzoni F."/>
            <person name="Magnuson J."/>
            <person name="Mondo S."/>
            <person name="Nolan M."/>
            <person name="Ohm R."/>
            <person name="Pangilinan J."/>
            <person name="Park H.-J."/>
            <person name="Ramirez L."/>
            <person name="Alfaro M."/>
            <person name="Sun H."/>
            <person name="Tritt A."/>
            <person name="Yoshinaga Y."/>
            <person name="Zwiers L.-H."/>
            <person name="Turgeon B."/>
            <person name="Goodwin S."/>
            <person name="Spatafora J."/>
            <person name="Crous P."/>
            <person name="Grigoriev I."/>
        </authorList>
    </citation>
    <scope>NUCLEOTIDE SEQUENCE</scope>
    <source>
        <strain evidence="2">CBS 109.77</strain>
    </source>
</reference>
<name>A0A6A6XNE2_9PLEO</name>
<evidence type="ECO:0000313" key="2">
    <source>
        <dbReference type="EMBL" id="KAF2798000.1"/>
    </source>
</evidence>
<proteinExistence type="predicted"/>
<sequence>METCTSSITHVEVAEEVEVDTDCGASDASEAGFDQLIYDLIEAQERLNERENEIINKDEELKGFRQLVDDLKTRLEESESASRRQGGGVSSNQEEIILNFQHPATNFQKTIDKITAELEEKDRQLRAKDWDNSRQKGNLEIAILNLKLEGKEQDSLRQEIALLKQQLSTANKTSVTNQEVGKDASKQQETPTAQIAGKQADEIARLRSLVQFFKSNSESVAIKNKELTEENKLLKEKLSH</sequence>
<dbReference type="OrthoDB" id="10671760at2759"/>
<accession>A0A6A6XNE2</accession>
<evidence type="ECO:0000313" key="3">
    <source>
        <dbReference type="Proteomes" id="UP000799757"/>
    </source>
</evidence>
<gene>
    <name evidence="2" type="ORF">K505DRAFT_333798</name>
</gene>
<dbReference type="EMBL" id="MU001793">
    <property type="protein sequence ID" value="KAF2798000.1"/>
    <property type="molecule type" value="Genomic_DNA"/>
</dbReference>
<dbReference type="Proteomes" id="UP000799757">
    <property type="component" value="Unassembled WGS sequence"/>
</dbReference>
<keyword evidence="3" id="KW-1185">Reference proteome</keyword>